<comment type="caution">
    <text evidence="6">The sequence shown here is derived from an EMBL/GenBank/DDBJ whole genome shotgun (WGS) entry which is preliminary data.</text>
</comment>
<accession>A0ABR4DK92</accession>
<dbReference type="InterPro" id="IPR036396">
    <property type="entry name" value="Cyt_P450_sf"/>
</dbReference>
<evidence type="ECO:0000256" key="3">
    <source>
        <dbReference type="ARBA" id="ARBA00022617"/>
    </source>
</evidence>
<dbReference type="InterPro" id="IPR050121">
    <property type="entry name" value="Cytochrome_P450_monoxygenase"/>
</dbReference>
<gene>
    <name evidence="6" type="ORF">VTJ83DRAFT_167</name>
</gene>
<dbReference type="SUPFAM" id="SSF48264">
    <property type="entry name" value="Cytochrome P450"/>
    <property type="match status" value="1"/>
</dbReference>
<organism evidence="6 7">
    <name type="scientific">Remersonia thermophila</name>
    <dbReference type="NCBI Taxonomy" id="72144"/>
    <lineage>
        <taxon>Eukaryota</taxon>
        <taxon>Fungi</taxon>
        <taxon>Dikarya</taxon>
        <taxon>Ascomycota</taxon>
        <taxon>Pezizomycotina</taxon>
        <taxon>Sordariomycetes</taxon>
        <taxon>Sordariomycetidae</taxon>
        <taxon>Sordariales</taxon>
        <taxon>Sordariales incertae sedis</taxon>
        <taxon>Remersonia</taxon>
    </lineage>
</organism>
<dbReference type="PANTHER" id="PTHR24305">
    <property type="entry name" value="CYTOCHROME P450"/>
    <property type="match status" value="1"/>
</dbReference>
<dbReference type="GeneID" id="98122498"/>
<evidence type="ECO:0000256" key="4">
    <source>
        <dbReference type="ARBA" id="ARBA00022723"/>
    </source>
</evidence>
<evidence type="ECO:0000256" key="2">
    <source>
        <dbReference type="ARBA" id="ARBA00010617"/>
    </source>
</evidence>
<evidence type="ECO:0008006" key="8">
    <source>
        <dbReference type="Google" id="ProtNLM"/>
    </source>
</evidence>
<protein>
    <recommendedName>
        <fullName evidence="8">Cytochrome P450</fullName>
    </recommendedName>
</protein>
<reference evidence="6 7" key="1">
    <citation type="journal article" date="2024" name="Commun. Biol.">
        <title>Comparative genomic analysis of thermophilic fungi reveals convergent evolutionary adaptations and gene losses.</title>
        <authorList>
            <person name="Steindorff A.S."/>
            <person name="Aguilar-Pontes M.V."/>
            <person name="Robinson A.J."/>
            <person name="Andreopoulos B."/>
            <person name="LaButti K."/>
            <person name="Kuo A."/>
            <person name="Mondo S."/>
            <person name="Riley R."/>
            <person name="Otillar R."/>
            <person name="Haridas S."/>
            <person name="Lipzen A."/>
            <person name="Grimwood J."/>
            <person name="Schmutz J."/>
            <person name="Clum A."/>
            <person name="Reid I.D."/>
            <person name="Moisan M.C."/>
            <person name="Butler G."/>
            <person name="Nguyen T.T.M."/>
            <person name="Dewar K."/>
            <person name="Conant G."/>
            <person name="Drula E."/>
            <person name="Henrissat B."/>
            <person name="Hansel C."/>
            <person name="Singer S."/>
            <person name="Hutchinson M.I."/>
            <person name="de Vries R.P."/>
            <person name="Natvig D.O."/>
            <person name="Powell A.J."/>
            <person name="Tsang A."/>
            <person name="Grigoriev I.V."/>
        </authorList>
    </citation>
    <scope>NUCLEOTIDE SEQUENCE [LARGE SCALE GENOMIC DNA]</scope>
    <source>
        <strain evidence="6 7">ATCC 22073</strain>
    </source>
</reference>
<dbReference type="InterPro" id="IPR001128">
    <property type="entry name" value="Cyt_P450"/>
</dbReference>
<dbReference type="Proteomes" id="UP001600064">
    <property type="component" value="Unassembled WGS sequence"/>
</dbReference>
<dbReference type="EMBL" id="JAZGUE010000001">
    <property type="protein sequence ID" value="KAL2270796.1"/>
    <property type="molecule type" value="Genomic_DNA"/>
</dbReference>
<evidence type="ECO:0000313" key="6">
    <source>
        <dbReference type="EMBL" id="KAL2270796.1"/>
    </source>
</evidence>
<sequence length="569" mass="64063">MVFEPLSWRLGLAGLVVLGLALLLRKLYPKPYPGIPYNEASAKRLTGDVMEIVPIMKETNELSAAIFAVTTRKLGVPIAQFLFPGVRKPLIVLEDPREIEDILVRRHKEFDKAAIDVEVFGAMFPRATLAQYTTPELRAQKRLWADAMSVDFLRRVAAPNIYKCTLELLELWGLRAAQADRPINVLDDFKNATLDVIWIAMLGEEAGTIRFDIERLKRQLEGDGTALQPPSGAFLKEQVAYICETIVRNFSTLHPNLAQKIETYLPRYRRFRSSVTREMTRCMKKAVERYQHLTEGALESDALDTCAMDLVLRRQILQAKKAGVEPSDPTQDSNMLDEMFVLLVAGHDSTANTLAWFARFMERFPAVQSTLRAELRKAFPGPGLPSVDEILNAADVPYLDGACEEAFRLAGTAKANIRQTLVDTTILGYPVPKGAEIFLNYHIDRTPTPLEEEKRSETSRAAAERHGDGLSGIAGRDLASFNPRRWIVLDKTGKEKFDAYALPSLAMGGGFRGCFGRRMAQMELRIMVVLLILTFEFLELPEEHQSMAAIEGVFREPKHPYARLRILRE</sequence>
<dbReference type="PANTHER" id="PTHR24305:SF232">
    <property type="entry name" value="P450, PUTATIVE (EUROFUNG)-RELATED"/>
    <property type="match status" value="1"/>
</dbReference>
<keyword evidence="3" id="KW-0349">Heme</keyword>
<keyword evidence="4" id="KW-0479">Metal-binding</keyword>
<keyword evidence="7" id="KW-1185">Reference proteome</keyword>
<name>A0ABR4DK92_9PEZI</name>
<keyword evidence="5" id="KW-0408">Iron</keyword>
<dbReference type="Pfam" id="PF00067">
    <property type="entry name" value="p450"/>
    <property type="match status" value="2"/>
</dbReference>
<comment type="cofactor">
    <cofactor evidence="1">
        <name>heme</name>
        <dbReference type="ChEBI" id="CHEBI:30413"/>
    </cofactor>
</comment>
<proteinExistence type="inferred from homology"/>
<comment type="similarity">
    <text evidence="2">Belongs to the cytochrome P450 family.</text>
</comment>
<dbReference type="InterPro" id="IPR002401">
    <property type="entry name" value="Cyt_P450_E_grp-I"/>
</dbReference>
<evidence type="ECO:0000256" key="1">
    <source>
        <dbReference type="ARBA" id="ARBA00001971"/>
    </source>
</evidence>
<dbReference type="Gene3D" id="1.10.630.10">
    <property type="entry name" value="Cytochrome P450"/>
    <property type="match status" value="1"/>
</dbReference>
<dbReference type="PRINTS" id="PR00463">
    <property type="entry name" value="EP450I"/>
</dbReference>
<evidence type="ECO:0000313" key="7">
    <source>
        <dbReference type="Proteomes" id="UP001600064"/>
    </source>
</evidence>
<dbReference type="RefSeq" id="XP_070869520.1">
    <property type="nucleotide sequence ID" value="XM_071007854.1"/>
</dbReference>
<evidence type="ECO:0000256" key="5">
    <source>
        <dbReference type="ARBA" id="ARBA00023004"/>
    </source>
</evidence>